<feature type="compositionally biased region" description="Basic and acidic residues" evidence="9">
    <location>
        <begin position="696"/>
        <end position="707"/>
    </location>
</feature>
<dbReference type="InterPro" id="IPR036770">
    <property type="entry name" value="Ankyrin_rpt-contain_sf"/>
</dbReference>
<evidence type="ECO:0000256" key="6">
    <source>
        <dbReference type="ARBA" id="ARBA00023186"/>
    </source>
</evidence>
<keyword evidence="6" id="KW-0143">Chaperone</keyword>
<feature type="region of interest" description="Disordered" evidence="9">
    <location>
        <begin position="725"/>
        <end position="758"/>
    </location>
</feature>
<name>A0A438DU56_VITVI</name>
<evidence type="ECO:0000256" key="9">
    <source>
        <dbReference type="SAM" id="MobiDB-lite"/>
    </source>
</evidence>
<keyword evidence="4 8" id="KW-0040">ANK repeat</keyword>
<evidence type="ECO:0000256" key="2">
    <source>
        <dbReference type="ARBA" id="ARBA00022737"/>
    </source>
</evidence>
<comment type="function">
    <text evidence="7">Acts as a molecular chaperone for G protein-coupled receptors, regulating their biogenesis and exit from the ER.</text>
</comment>
<sequence length="758" mass="85286">MEDFSKYAHSPAHLAVARRDHAALKRIISALPRLAKAGEVNTEDDSVAAELQADEVSAIIDRRDVPGRETPLHLAVRLRDPVSAELLMAAGADWSLQNENGWSALQEAVCTREESIAMIIARHYQPLAWAKWCRRLPRIVASAARIRDFYMEITFHFESSVIPFIGRIAPSDTYRIWKRGSNLRADMTLSGFDGFRIQRSDQTFLFLGRATLQKMGAGAQPTEAEVAHEVTLMSQTNMYRPGIDVTQAELVPHLNWRRQERTEVVGNWKAKVYDMLHVMVSVKSRRVPGAMTDEELFAVEDDERIANGGDNDDYDDVLTAEERMQLDSALRMGNSDGVCEDEDHGVHDSQEHGSGGSFENCESNGTVKEKKSWFGWNKKGSKNGSDDPEDSKILKKFSKLAPESSNQRTVDNQKSSFELSREDMGDVKKGKDKSSKKKKKKGASGDSKHESEYKKGLRPVLWLTPDFPLQTDELLPLLDILANKVKAVRRLRELLTTKLPHGTFPVRNAIKPAYEDSSLKLPLASNSVEMVSHSYSEEVFFLSKCMAWALKDSYSMMQIRFGEVSAKIRTNVTLLRISLKGIICYLFFSDPPLKELSGVPLDLIRTVLLQHQLFESLAYLGDLFSIIIKWVAIPIVPTIRVLVTFTKFEELQPVEEFSTPLSSPAHFQDAKSKESEGSTSWISWMRGSRGGQSSDGESHRYKDDIDPFHIPSDYTWVDANEKKRRLKAKKAKSKKHRKHVGAKGGGDGGHQMSEDLED</sequence>
<evidence type="ECO:0000256" key="5">
    <source>
        <dbReference type="ARBA" id="ARBA00023136"/>
    </source>
</evidence>
<feature type="region of interest" description="Disordered" evidence="9">
    <location>
        <begin position="333"/>
        <end position="364"/>
    </location>
</feature>
<dbReference type="PANTHER" id="PTHR12447">
    <property type="entry name" value="ANKYRIN REPEAT DOMAIN-CONTAINING PROTEIN 13"/>
    <property type="match status" value="1"/>
</dbReference>
<evidence type="ECO:0000256" key="1">
    <source>
        <dbReference type="ARBA" id="ARBA00004586"/>
    </source>
</evidence>
<dbReference type="PANTHER" id="PTHR12447:SF25">
    <property type="entry name" value="ANKYRIN REPEAT DOMAIN-CONTAINING PROTEIN 13C"/>
    <property type="match status" value="1"/>
</dbReference>
<dbReference type="Proteomes" id="UP000288805">
    <property type="component" value="Unassembled WGS sequence"/>
</dbReference>
<dbReference type="FunFam" id="1.25.40.20:FF:000331">
    <property type="entry name" value="Ankyrin repeat family protein"/>
    <property type="match status" value="1"/>
</dbReference>
<feature type="region of interest" description="Disordered" evidence="9">
    <location>
        <begin position="372"/>
        <end position="391"/>
    </location>
</feature>
<evidence type="ECO:0000256" key="3">
    <source>
        <dbReference type="ARBA" id="ARBA00022824"/>
    </source>
</evidence>
<feature type="compositionally biased region" description="Basic residues" evidence="9">
    <location>
        <begin position="725"/>
        <end position="741"/>
    </location>
</feature>
<feature type="domain" description="Ankyrin repeat" evidence="10">
    <location>
        <begin position="184"/>
        <end position="510"/>
    </location>
</feature>
<reference evidence="11 12" key="1">
    <citation type="journal article" date="2018" name="PLoS Genet.">
        <title>Population sequencing reveals clonal diversity and ancestral inbreeding in the grapevine cultivar Chardonnay.</title>
        <authorList>
            <person name="Roach M.J."/>
            <person name="Johnson D.L."/>
            <person name="Bohlmann J."/>
            <person name="van Vuuren H.J."/>
            <person name="Jones S.J."/>
            <person name="Pretorius I.S."/>
            <person name="Schmidt S.A."/>
            <person name="Borneman A.R."/>
        </authorList>
    </citation>
    <scope>NUCLEOTIDE SEQUENCE [LARGE SCALE GENOMIC DNA]</scope>
    <source>
        <strain evidence="12">cv. Chardonnay</strain>
        <tissue evidence="11">Leaf</tissue>
    </source>
</reference>
<keyword evidence="5" id="KW-0472">Membrane</keyword>
<comment type="caution">
    <text evidence="11">The sequence shown here is derived from an EMBL/GenBank/DDBJ whole genome shotgun (WGS) entry which is preliminary data.</text>
</comment>
<dbReference type="Pfam" id="PF00023">
    <property type="entry name" value="Ank"/>
    <property type="match status" value="1"/>
</dbReference>
<organism evidence="11 12">
    <name type="scientific">Vitis vinifera</name>
    <name type="common">Grape</name>
    <dbReference type="NCBI Taxonomy" id="29760"/>
    <lineage>
        <taxon>Eukaryota</taxon>
        <taxon>Viridiplantae</taxon>
        <taxon>Streptophyta</taxon>
        <taxon>Embryophyta</taxon>
        <taxon>Tracheophyta</taxon>
        <taxon>Spermatophyta</taxon>
        <taxon>Magnoliopsida</taxon>
        <taxon>eudicotyledons</taxon>
        <taxon>Gunneridae</taxon>
        <taxon>Pentapetalae</taxon>
        <taxon>rosids</taxon>
        <taxon>Vitales</taxon>
        <taxon>Vitaceae</taxon>
        <taxon>Viteae</taxon>
        <taxon>Vitis</taxon>
    </lineage>
</organism>
<evidence type="ECO:0000313" key="11">
    <source>
        <dbReference type="EMBL" id="RVW39003.1"/>
    </source>
</evidence>
<feature type="region of interest" description="Disordered" evidence="9">
    <location>
        <begin position="659"/>
        <end position="712"/>
    </location>
</feature>
<evidence type="ECO:0000256" key="7">
    <source>
        <dbReference type="ARBA" id="ARBA00037107"/>
    </source>
</evidence>
<dbReference type="EMBL" id="QGNW01001497">
    <property type="protein sequence ID" value="RVW39003.1"/>
    <property type="molecule type" value="Genomic_DNA"/>
</dbReference>
<dbReference type="Gene3D" id="1.25.40.20">
    <property type="entry name" value="Ankyrin repeat-containing domain"/>
    <property type="match status" value="1"/>
</dbReference>
<keyword evidence="2" id="KW-0677">Repeat</keyword>
<evidence type="ECO:0000313" key="12">
    <source>
        <dbReference type="Proteomes" id="UP000288805"/>
    </source>
</evidence>
<dbReference type="SUPFAM" id="SSF48403">
    <property type="entry name" value="Ankyrin repeat"/>
    <property type="match status" value="1"/>
</dbReference>
<evidence type="ECO:0000256" key="8">
    <source>
        <dbReference type="PROSITE-ProRule" id="PRU00023"/>
    </source>
</evidence>
<dbReference type="InterPro" id="IPR002110">
    <property type="entry name" value="Ankyrin_rpt"/>
</dbReference>
<dbReference type="InterPro" id="IPR055285">
    <property type="entry name" value="ANKRD13_C"/>
</dbReference>
<feature type="region of interest" description="Disordered" evidence="9">
    <location>
        <begin position="398"/>
        <end position="451"/>
    </location>
</feature>
<accession>A0A438DU56</accession>
<comment type="subcellular location">
    <subcellularLocation>
        <location evidence="1">Endoplasmic reticulum membrane</location>
    </subcellularLocation>
</comment>
<feature type="repeat" description="ANK" evidence="8">
    <location>
        <begin position="67"/>
        <end position="99"/>
    </location>
</feature>
<keyword evidence="3" id="KW-0256">Endoplasmic reticulum</keyword>
<dbReference type="Pfam" id="PF11904">
    <property type="entry name" value="ANKRD13_C"/>
    <property type="match status" value="2"/>
</dbReference>
<evidence type="ECO:0000256" key="4">
    <source>
        <dbReference type="ARBA" id="ARBA00023043"/>
    </source>
</evidence>
<protein>
    <submittedName>
        <fullName evidence="11">Ankyrin repeat domain-containing protein 13B</fullName>
    </submittedName>
</protein>
<dbReference type="PROSITE" id="PS50088">
    <property type="entry name" value="ANK_REPEAT"/>
    <property type="match status" value="1"/>
</dbReference>
<proteinExistence type="predicted"/>
<dbReference type="PROSITE" id="PS50297">
    <property type="entry name" value="ANK_REP_REGION"/>
    <property type="match status" value="1"/>
</dbReference>
<feature type="compositionally biased region" description="Basic and acidic residues" evidence="9">
    <location>
        <begin position="419"/>
        <end position="433"/>
    </location>
</feature>
<gene>
    <name evidence="11" type="primary">ANKRD13B_1</name>
    <name evidence="11" type="ORF">CK203_116222</name>
</gene>
<feature type="domain" description="Ankyrin repeat" evidence="10">
    <location>
        <begin position="631"/>
        <end position="715"/>
    </location>
</feature>
<dbReference type="AlphaFoldDB" id="A0A438DU56"/>
<dbReference type="SMART" id="SM00248">
    <property type="entry name" value="ANK"/>
    <property type="match status" value="3"/>
</dbReference>
<dbReference type="GO" id="GO:0005789">
    <property type="term" value="C:endoplasmic reticulum membrane"/>
    <property type="evidence" value="ECO:0007669"/>
    <property type="project" value="UniProtKB-SubCell"/>
</dbReference>
<feature type="compositionally biased region" description="Polar residues" evidence="9">
    <location>
        <begin position="403"/>
        <end position="418"/>
    </location>
</feature>
<evidence type="ECO:0000259" key="10">
    <source>
        <dbReference type="Pfam" id="PF11904"/>
    </source>
</evidence>
<dbReference type="InterPro" id="IPR021832">
    <property type="entry name" value="ANKRD13"/>
</dbReference>